<reference evidence="2" key="1">
    <citation type="submission" date="2020-05" db="EMBL/GenBank/DDBJ databases">
        <title>Frigoriglobus tundricola gen. nov., sp. nov., a psychrotolerant cellulolytic planctomycete of the family Gemmataceae with two divergent copies of 16S rRNA gene.</title>
        <authorList>
            <person name="Kulichevskaya I.S."/>
            <person name="Ivanova A.A."/>
            <person name="Naumoff D.G."/>
            <person name="Beletsky A.V."/>
            <person name="Rijpstra W.I.C."/>
            <person name="Sinninghe Damste J.S."/>
            <person name="Mardanov A.V."/>
            <person name="Ravin N.V."/>
            <person name="Dedysh S.N."/>
        </authorList>
    </citation>
    <scope>NUCLEOTIDE SEQUENCE [LARGE SCALE GENOMIC DNA]</scope>
    <source>
        <strain evidence="2">PL17</strain>
    </source>
</reference>
<gene>
    <name evidence="1" type="ORF">FTUN_0158</name>
</gene>
<protein>
    <submittedName>
        <fullName evidence="1">Uncharacterized protein</fullName>
    </submittedName>
</protein>
<dbReference type="KEGG" id="ftj:FTUN_0158"/>
<evidence type="ECO:0000313" key="2">
    <source>
        <dbReference type="Proteomes" id="UP000503447"/>
    </source>
</evidence>
<sequence length="136" mass="14196">MPEELLRMNLAPSDGYTPAGTLALIHALATQAARRTGAALPAEADQHRPEKHAERSGKIVAAESLAVHAIDQAEAANPGRVAERDRLLADGNVAALAAMHAEALNELQTLLAEMAAAGFAVKFELTTAEVPARTGE</sequence>
<accession>A0A6M5YH27</accession>
<dbReference type="AlphaFoldDB" id="A0A6M5YH27"/>
<keyword evidence="2" id="KW-1185">Reference proteome</keyword>
<evidence type="ECO:0000313" key="1">
    <source>
        <dbReference type="EMBL" id="QJW92661.1"/>
    </source>
</evidence>
<name>A0A6M5YH27_9BACT</name>
<dbReference type="Proteomes" id="UP000503447">
    <property type="component" value="Chromosome"/>
</dbReference>
<proteinExistence type="predicted"/>
<organism evidence="1 2">
    <name type="scientific">Frigoriglobus tundricola</name>
    <dbReference type="NCBI Taxonomy" id="2774151"/>
    <lineage>
        <taxon>Bacteria</taxon>
        <taxon>Pseudomonadati</taxon>
        <taxon>Planctomycetota</taxon>
        <taxon>Planctomycetia</taxon>
        <taxon>Gemmatales</taxon>
        <taxon>Gemmataceae</taxon>
        <taxon>Frigoriglobus</taxon>
    </lineage>
</organism>
<dbReference type="EMBL" id="CP053452">
    <property type="protein sequence ID" value="QJW92661.1"/>
    <property type="molecule type" value="Genomic_DNA"/>
</dbReference>